<dbReference type="GO" id="GO:0005737">
    <property type="term" value="C:cytoplasm"/>
    <property type="evidence" value="ECO:0007669"/>
    <property type="project" value="TreeGrafter"/>
</dbReference>
<dbReference type="AlphaFoldDB" id="A0A840Q2I9"/>
<proteinExistence type="predicted"/>
<accession>A0A840Q2I9</accession>
<dbReference type="EMBL" id="JACHIW010000001">
    <property type="protein sequence ID" value="MBB5156732.1"/>
    <property type="molecule type" value="Genomic_DNA"/>
</dbReference>
<evidence type="ECO:0000313" key="3">
    <source>
        <dbReference type="Proteomes" id="UP000584374"/>
    </source>
</evidence>
<evidence type="ECO:0000259" key="1">
    <source>
        <dbReference type="Pfam" id="PF21068"/>
    </source>
</evidence>
<comment type="caution">
    <text evidence="2">The sequence shown here is derived from an EMBL/GenBank/DDBJ whole genome shotgun (WGS) entry which is preliminary data.</text>
</comment>
<dbReference type="Gene3D" id="3.30.470.20">
    <property type="entry name" value="ATP-grasp fold, B domain"/>
    <property type="match status" value="1"/>
</dbReference>
<protein>
    <submittedName>
        <fullName evidence="2">ATP-grasp ribosomal peptide maturase</fullName>
    </submittedName>
</protein>
<dbReference type="InterPro" id="IPR026449">
    <property type="entry name" value="GRASP_SAV_5884"/>
</dbReference>
<gene>
    <name evidence="2" type="ORF">BJ970_004266</name>
</gene>
<dbReference type="SUPFAM" id="SSF56059">
    <property type="entry name" value="Glutathione synthetase ATP-binding domain-like"/>
    <property type="match status" value="1"/>
</dbReference>
<dbReference type="PANTHER" id="PTHR21621">
    <property type="entry name" value="RIBOSOMAL PROTEIN S6 MODIFICATION PROTEIN"/>
    <property type="match status" value="1"/>
</dbReference>
<keyword evidence="3" id="KW-1185">Reference proteome</keyword>
<sequence length="317" mass="34597">MTVLILARDLDPSADAMVTALRDRGTRVVRVNTAWFPAQLSVSAGLRGGRWSGYLRTPAHCVELEDVHAVWYRSPEAYQMPAELSEAERHHAFMEAKYGLGGALSSLDALWVNHPFRLAEAAYKPLQLIRAAAAGLHVPGTVITNEPERVREFAAEGKTITKLLGSNSLSEQGTRKLSWTRLLDAAELADLRGIEVTTHMVQRWVPKAFEVRVVAVGEHLTAAAIHAGSAASYVDWRSDYDALSYELIDPPPDIVTGVRSLMAAFGLVYGALDFIVTPSGHWHFLEINAGGQYLWLEAATGAPLTDVLADFLAKGTQ</sequence>
<organism evidence="2 3">
    <name type="scientific">Saccharopolyspora phatthalungensis</name>
    <dbReference type="NCBI Taxonomy" id="664693"/>
    <lineage>
        <taxon>Bacteria</taxon>
        <taxon>Bacillati</taxon>
        <taxon>Actinomycetota</taxon>
        <taxon>Actinomycetes</taxon>
        <taxon>Pseudonocardiales</taxon>
        <taxon>Pseudonocardiaceae</taxon>
        <taxon>Saccharopolyspora</taxon>
    </lineage>
</organism>
<name>A0A840Q2I9_9PSEU</name>
<dbReference type="RefSeq" id="WP_184727810.1">
    <property type="nucleotide sequence ID" value="NZ_JACHIW010000001.1"/>
</dbReference>
<dbReference type="PANTHER" id="PTHR21621:SF0">
    <property type="entry name" value="BETA-CITRYLGLUTAMATE SYNTHASE B-RELATED"/>
    <property type="match status" value="1"/>
</dbReference>
<dbReference type="GO" id="GO:0018169">
    <property type="term" value="F:ribosomal S6-glutamic acid ligase activity"/>
    <property type="evidence" value="ECO:0007669"/>
    <property type="project" value="TreeGrafter"/>
</dbReference>
<dbReference type="Proteomes" id="UP000584374">
    <property type="component" value="Unassembled WGS sequence"/>
</dbReference>
<feature type="domain" description="MvdD-like pre-ATP grasp" evidence="1">
    <location>
        <begin position="2"/>
        <end position="114"/>
    </location>
</feature>
<dbReference type="InterPro" id="IPR048936">
    <property type="entry name" value="MvdD-like_ATPgrasp"/>
</dbReference>
<evidence type="ECO:0000313" key="2">
    <source>
        <dbReference type="EMBL" id="MBB5156732.1"/>
    </source>
</evidence>
<reference evidence="2 3" key="1">
    <citation type="submission" date="2020-08" db="EMBL/GenBank/DDBJ databases">
        <title>Sequencing the genomes of 1000 actinobacteria strains.</title>
        <authorList>
            <person name="Klenk H.-P."/>
        </authorList>
    </citation>
    <scope>NUCLEOTIDE SEQUENCE [LARGE SCALE GENOMIC DNA]</scope>
    <source>
        <strain evidence="2 3">DSM 45584</strain>
    </source>
</reference>
<dbReference type="Pfam" id="PF21068">
    <property type="entry name" value="ATPgraspMvdD"/>
    <property type="match status" value="1"/>
</dbReference>
<dbReference type="GO" id="GO:0009432">
    <property type="term" value="P:SOS response"/>
    <property type="evidence" value="ECO:0007669"/>
    <property type="project" value="TreeGrafter"/>
</dbReference>
<dbReference type="NCBIfam" id="TIGR04187">
    <property type="entry name" value="GRASP_SAV_5884"/>
    <property type="match status" value="1"/>
</dbReference>